<gene>
    <name evidence="2" type="ORF">Ccrd_021046</name>
</gene>
<evidence type="ECO:0000313" key="3">
    <source>
        <dbReference type="Proteomes" id="UP000243975"/>
    </source>
</evidence>
<reference evidence="2 3" key="1">
    <citation type="journal article" date="2016" name="Sci. Rep.">
        <title>The genome sequence of the outbreeding globe artichoke constructed de novo incorporating a phase-aware low-pass sequencing strategy of F1 progeny.</title>
        <authorList>
            <person name="Scaglione D."/>
            <person name="Reyes-Chin-Wo S."/>
            <person name="Acquadro A."/>
            <person name="Froenicke L."/>
            <person name="Portis E."/>
            <person name="Beitel C."/>
            <person name="Tirone M."/>
            <person name="Mauro R."/>
            <person name="Lo Monaco A."/>
            <person name="Mauromicale G."/>
            <person name="Faccioli P."/>
            <person name="Cattivelli L."/>
            <person name="Rieseberg L."/>
            <person name="Michelmore R."/>
            <person name="Lanteri S."/>
        </authorList>
    </citation>
    <scope>NUCLEOTIDE SEQUENCE [LARGE SCALE GENOMIC DNA]</scope>
    <source>
        <strain evidence="2">2C</strain>
    </source>
</reference>
<dbReference type="Proteomes" id="UP000243975">
    <property type="component" value="Unassembled WGS sequence"/>
</dbReference>
<feature type="region of interest" description="Disordered" evidence="1">
    <location>
        <begin position="1"/>
        <end position="21"/>
    </location>
</feature>
<keyword evidence="3" id="KW-1185">Reference proteome</keyword>
<accession>A0A103Y1C1</accession>
<proteinExistence type="predicted"/>
<dbReference type="AlphaFoldDB" id="A0A103Y1C1"/>
<protein>
    <submittedName>
        <fullName evidence="2">Uncharacterized protein</fullName>
    </submittedName>
</protein>
<feature type="compositionally biased region" description="Polar residues" evidence="1">
    <location>
        <begin position="11"/>
        <end position="21"/>
    </location>
</feature>
<sequence>MYEIVDPYHPTDTSRSHPSSTFNVSSEVIKTGCVTTSILSGMRNRGHVASLGKFGSEHHVKGPFIIQGDKEPHAF</sequence>
<organism evidence="2 3">
    <name type="scientific">Cynara cardunculus var. scolymus</name>
    <name type="common">Globe artichoke</name>
    <name type="synonym">Cynara scolymus</name>
    <dbReference type="NCBI Taxonomy" id="59895"/>
    <lineage>
        <taxon>Eukaryota</taxon>
        <taxon>Viridiplantae</taxon>
        <taxon>Streptophyta</taxon>
        <taxon>Embryophyta</taxon>
        <taxon>Tracheophyta</taxon>
        <taxon>Spermatophyta</taxon>
        <taxon>Magnoliopsida</taxon>
        <taxon>eudicotyledons</taxon>
        <taxon>Gunneridae</taxon>
        <taxon>Pentapetalae</taxon>
        <taxon>asterids</taxon>
        <taxon>campanulids</taxon>
        <taxon>Asterales</taxon>
        <taxon>Asteraceae</taxon>
        <taxon>Carduoideae</taxon>
        <taxon>Cardueae</taxon>
        <taxon>Carduinae</taxon>
        <taxon>Cynara</taxon>
    </lineage>
</organism>
<comment type="caution">
    <text evidence="2">The sequence shown here is derived from an EMBL/GenBank/DDBJ whole genome shotgun (WGS) entry which is preliminary data.</text>
</comment>
<evidence type="ECO:0000313" key="2">
    <source>
        <dbReference type="EMBL" id="KVI00698.1"/>
    </source>
</evidence>
<name>A0A103Y1C1_CYNCS</name>
<dbReference type="EMBL" id="LEKV01003350">
    <property type="protein sequence ID" value="KVI00698.1"/>
    <property type="molecule type" value="Genomic_DNA"/>
</dbReference>
<evidence type="ECO:0000256" key="1">
    <source>
        <dbReference type="SAM" id="MobiDB-lite"/>
    </source>
</evidence>
<dbReference type="Gramene" id="KVI00698">
    <property type="protein sequence ID" value="KVI00698"/>
    <property type="gene ID" value="Ccrd_021046"/>
</dbReference>